<accession>A0ABW0GBF3</accession>
<comment type="caution">
    <text evidence="1">The sequence shown here is derived from an EMBL/GenBank/DDBJ whole genome shotgun (WGS) entry which is preliminary data.</text>
</comment>
<dbReference type="EMBL" id="JBHSLC010000054">
    <property type="protein sequence ID" value="MFC5357906.1"/>
    <property type="molecule type" value="Genomic_DNA"/>
</dbReference>
<proteinExistence type="predicted"/>
<evidence type="ECO:0008006" key="3">
    <source>
        <dbReference type="Google" id="ProtNLM"/>
    </source>
</evidence>
<organism evidence="1 2">
    <name type="scientific">Azospirillum himalayense</name>
    <dbReference type="NCBI Taxonomy" id="654847"/>
    <lineage>
        <taxon>Bacteria</taxon>
        <taxon>Pseudomonadati</taxon>
        <taxon>Pseudomonadota</taxon>
        <taxon>Alphaproteobacteria</taxon>
        <taxon>Rhodospirillales</taxon>
        <taxon>Azospirillaceae</taxon>
        <taxon>Azospirillum</taxon>
    </lineage>
</organism>
<sequence>MLLAVLRRDLGETVFDDVLAALDDEMERRLRSVQQEPWDWPGIRDDTRAMLSLAAGFGFGTLATLSRAVLSTGGQSSCRFAEVVRPYVAEVQRLRSTIAALRPMVGLDRGAVIVGARPMRDGAS</sequence>
<keyword evidence="2" id="KW-1185">Reference proteome</keyword>
<dbReference type="RefSeq" id="WP_376997582.1">
    <property type="nucleotide sequence ID" value="NZ_JBHSLC010000054.1"/>
</dbReference>
<evidence type="ECO:0000313" key="2">
    <source>
        <dbReference type="Proteomes" id="UP001596166"/>
    </source>
</evidence>
<protein>
    <recommendedName>
        <fullName evidence="3">HPt domain-containing protein</fullName>
    </recommendedName>
</protein>
<reference evidence="2" key="1">
    <citation type="journal article" date="2019" name="Int. J. Syst. Evol. Microbiol.">
        <title>The Global Catalogue of Microorganisms (GCM) 10K type strain sequencing project: providing services to taxonomists for standard genome sequencing and annotation.</title>
        <authorList>
            <consortium name="The Broad Institute Genomics Platform"/>
            <consortium name="The Broad Institute Genome Sequencing Center for Infectious Disease"/>
            <person name="Wu L."/>
            <person name="Ma J."/>
        </authorList>
    </citation>
    <scope>NUCLEOTIDE SEQUENCE [LARGE SCALE GENOMIC DNA]</scope>
    <source>
        <strain evidence="2">CCUG 58760</strain>
    </source>
</reference>
<evidence type="ECO:0000313" key="1">
    <source>
        <dbReference type="EMBL" id="MFC5357906.1"/>
    </source>
</evidence>
<dbReference type="Proteomes" id="UP001596166">
    <property type="component" value="Unassembled WGS sequence"/>
</dbReference>
<name>A0ABW0GBF3_9PROT</name>
<gene>
    <name evidence="1" type="ORF">ACFPMG_23205</name>
</gene>